<feature type="compositionally biased region" description="Polar residues" evidence="1">
    <location>
        <begin position="1"/>
        <end position="10"/>
    </location>
</feature>
<dbReference type="InterPro" id="IPR029447">
    <property type="entry name" value="DUF4439"/>
</dbReference>
<evidence type="ECO:0000313" key="4">
    <source>
        <dbReference type="Proteomes" id="UP000722125"/>
    </source>
</evidence>
<keyword evidence="4" id="KW-1185">Reference proteome</keyword>
<dbReference type="Pfam" id="PF14530">
    <property type="entry name" value="DUF4439"/>
    <property type="match status" value="1"/>
</dbReference>
<dbReference type="Proteomes" id="UP000722125">
    <property type="component" value="Unassembled WGS sequence"/>
</dbReference>
<proteinExistence type="predicted"/>
<comment type="caution">
    <text evidence="3">The sequence shown here is derived from an EMBL/GenBank/DDBJ whole genome shotgun (WGS) entry which is preliminary data.</text>
</comment>
<accession>A0ABS5U300</accession>
<name>A0ABS5U300_9CELL</name>
<feature type="compositionally biased region" description="Basic residues" evidence="1">
    <location>
        <begin position="29"/>
        <end position="40"/>
    </location>
</feature>
<dbReference type="Gene3D" id="1.20.1260.10">
    <property type="match status" value="1"/>
</dbReference>
<organism evidence="3 4">
    <name type="scientific">Cellulomonas fulva</name>
    <dbReference type="NCBI Taxonomy" id="2835530"/>
    <lineage>
        <taxon>Bacteria</taxon>
        <taxon>Bacillati</taxon>
        <taxon>Actinomycetota</taxon>
        <taxon>Actinomycetes</taxon>
        <taxon>Micrococcales</taxon>
        <taxon>Cellulomonadaceae</taxon>
        <taxon>Cellulomonas</taxon>
    </lineage>
</organism>
<reference evidence="3 4" key="1">
    <citation type="submission" date="2021-05" db="EMBL/GenBank/DDBJ databases">
        <title>Description of Cellulomonas sp. DKR-3 sp. nov.</title>
        <authorList>
            <person name="Dahal R.H."/>
            <person name="Chaudhary D.K."/>
        </authorList>
    </citation>
    <scope>NUCLEOTIDE SEQUENCE [LARGE SCALE GENOMIC DNA]</scope>
    <source>
        <strain evidence="3 4">DKR-3</strain>
    </source>
</reference>
<feature type="region of interest" description="Disordered" evidence="1">
    <location>
        <begin position="1"/>
        <end position="40"/>
    </location>
</feature>
<dbReference type="SUPFAM" id="SSF47240">
    <property type="entry name" value="Ferritin-like"/>
    <property type="match status" value="1"/>
</dbReference>
<sequence length="364" mass="36525">MSTPDDTPATTRDVAGITPRTGSGTAGGARRRTVQAARRRAGRRTGAALVATAVALVVAGCGLRLETPPPAEPTPDAVEQVRARTVDDALALTDAATSAAATADGSSDDALHTLLEQVATISTEQADALGGVYESGLEPTASPAPTSAGSAVEATPDEVLALLGSTSTTALADADDVADGPLARLVGSVAVSRADLADRLAARLGADSPAPPAADAQEVPDEVPTPVAAPLARAHDEAGFTFELVAARRSDDDRDRSLTAAARDRVLGARWAASAALTDTAQDPRLAAYALPAGLDDDALLERLALSVRTGLADAYAAAVAEVPAGGRAPYLDGLRRSVADARPWGAAPSAFPGLPEQGEAAGS</sequence>
<dbReference type="InterPro" id="IPR012347">
    <property type="entry name" value="Ferritin-like"/>
</dbReference>
<dbReference type="InterPro" id="IPR009078">
    <property type="entry name" value="Ferritin-like_SF"/>
</dbReference>
<feature type="domain" description="DUF4439" evidence="2">
    <location>
        <begin position="234"/>
        <end position="357"/>
    </location>
</feature>
<evidence type="ECO:0000256" key="1">
    <source>
        <dbReference type="SAM" id="MobiDB-lite"/>
    </source>
</evidence>
<protein>
    <submittedName>
        <fullName evidence="3">DUF4439 domain-containing protein</fullName>
    </submittedName>
</protein>
<evidence type="ECO:0000313" key="3">
    <source>
        <dbReference type="EMBL" id="MBT0995742.1"/>
    </source>
</evidence>
<dbReference type="RefSeq" id="WP_214352889.1">
    <property type="nucleotide sequence ID" value="NZ_JAHBOH010000002.1"/>
</dbReference>
<gene>
    <name evidence="3" type="ORF">KIN34_15795</name>
</gene>
<evidence type="ECO:0000259" key="2">
    <source>
        <dbReference type="Pfam" id="PF14530"/>
    </source>
</evidence>
<dbReference type="EMBL" id="JAHBOH010000002">
    <property type="protein sequence ID" value="MBT0995742.1"/>
    <property type="molecule type" value="Genomic_DNA"/>
</dbReference>